<reference evidence="2" key="1">
    <citation type="submission" date="2020-03" db="EMBL/GenBank/DDBJ databases">
        <title>Hybrid Assembly of Korean Phytophthora infestans isolates.</title>
        <authorList>
            <person name="Prokchorchik M."/>
            <person name="Lee Y."/>
            <person name="Seo J."/>
            <person name="Cho J.-H."/>
            <person name="Park Y.-E."/>
            <person name="Jang D.-C."/>
            <person name="Im J.-S."/>
            <person name="Choi J.-G."/>
            <person name="Park H.-J."/>
            <person name="Lee G.-B."/>
            <person name="Lee Y.-G."/>
            <person name="Hong S.-Y."/>
            <person name="Cho K."/>
            <person name="Sohn K.H."/>
        </authorList>
    </citation>
    <scope>NUCLEOTIDE SEQUENCE</scope>
    <source>
        <strain evidence="2">KR_2_A2</strain>
    </source>
</reference>
<gene>
    <name evidence="2" type="ORF">GN958_ATG01376</name>
</gene>
<feature type="compositionally biased region" description="Basic residues" evidence="1">
    <location>
        <begin position="1"/>
        <end position="12"/>
    </location>
</feature>
<dbReference type="EMBL" id="JAACNO010000176">
    <property type="protein sequence ID" value="KAF4149404.1"/>
    <property type="molecule type" value="Genomic_DNA"/>
</dbReference>
<proteinExistence type="predicted"/>
<sequence length="279" mass="30307">MAGSAAKKKARSGQRDPRIDDSSDSEDGAAVLQALSTPASRQQEDAKSPTYPAKTKKSSPASSACRVQSTIGTGAGSNRLRSEAVSPRCGMNRLVTTQGHGIARIRDPTHPEDQEPAKNHTTRRIECPAKLHVLLSEDGSGDYRVSVRRHESTHNHEIDENIFNTYDETKVITSPGTWNVMQGQREHFSLEDDPRLDETVPASTQNPTSSAKCKLDLGDSNTNVSTMTCSDEKPRAPPVISETATQEETIPGESTMEKTMDAPANNTVPKIELNNVVRC</sequence>
<evidence type="ECO:0000256" key="1">
    <source>
        <dbReference type="SAM" id="MobiDB-lite"/>
    </source>
</evidence>
<comment type="caution">
    <text evidence="2">The sequence shown here is derived from an EMBL/GenBank/DDBJ whole genome shotgun (WGS) entry which is preliminary data.</text>
</comment>
<evidence type="ECO:0000313" key="3">
    <source>
        <dbReference type="Proteomes" id="UP000704712"/>
    </source>
</evidence>
<evidence type="ECO:0000313" key="2">
    <source>
        <dbReference type="EMBL" id="KAF4149404.1"/>
    </source>
</evidence>
<feature type="region of interest" description="Disordered" evidence="1">
    <location>
        <begin position="199"/>
        <end position="248"/>
    </location>
</feature>
<protein>
    <submittedName>
        <fullName evidence="2">Uncharacterized protein</fullName>
    </submittedName>
</protein>
<feature type="region of interest" description="Disordered" evidence="1">
    <location>
        <begin position="1"/>
        <end position="85"/>
    </location>
</feature>
<feature type="compositionally biased region" description="Polar residues" evidence="1">
    <location>
        <begin position="201"/>
        <end position="211"/>
    </location>
</feature>
<feature type="compositionally biased region" description="Polar residues" evidence="1">
    <location>
        <begin position="219"/>
        <end position="229"/>
    </location>
</feature>
<organism evidence="2 3">
    <name type="scientific">Phytophthora infestans</name>
    <name type="common">Potato late blight agent</name>
    <name type="synonym">Botrytis infestans</name>
    <dbReference type="NCBI Taxonomy" id="4787"/>
    <lineage>
        <taxon>Eukaryota</taxon>
        <taxon>Sar</taxon>
        <taxon>Stramenopiles</taxon>
        <taxon>Oomycota</taxon>
        <taxon>Peronosporomycetes</taxon>
        <taxon>Peronosporales</taxon>
        <taxon>Peronosporaceae</taxon>
        <taxon>Phytophthora</taxon>
    </lineage>
</organism>
<dbReference type="AlphaFoldDB" id="A0A8S9VDA9"/>
<accession>A0A8S9VDA9</accession>
<name>A0A8S9VDA9_PHYIN</name>
<dbReference type="Proteomes" id="UP000704712">
    <property type="component" value="Unassembled WGS sequence"/>
</dbReference>